<dbReference type="Pfam" id="PF09826">
    <property type="entry name" value="Beta_propel"/>
    <property type="match status" value="1"/>
</dbReference>
<organism evidence="2 4">
    <name type="scientific">Zhongshania aliphaticivorans</name>
    <dbReference type="NCBI Taxonomy" id="1470434"/>
    <lineage>
        <taxon>Bacteria</taxon>
        <taxon>Pseudomonadati</taxon>
        <taxon>Pseudomonadota</taxon>
        <taxon>Gammaproteobacteria</taxon>
        <taxon>Cellvibrionales</taxon>
        <taxon>Spongiibacteraceae</taxon>
        <taxon>Zhongshania</taxon>
    </lineage>
</organism>
<dbReference type="OrthoDB" id="9778998at2"/>
<dbReference type="Proteomes" id="UP000435877">
    <property type="component" value="Unassembled WGS sequence"/>
</dbReference>
<reference evidence="3 4" key="1">
    <citation type="submission" date="2019-11" db="EMBL/GenBank/DDBJ databases">
        <authorList>
            <person name="Holert J."/>
        </authorList>
    </citation>
    <scope>NUCLEOTIDE SEQUENCE [LARGE SCALE GENOMIC DNA]</scope>
    <source>
        <strain evidence="2">BC3_2A</strain>
        <strain evidence="1">SB11_1A</strain>
    </source>
</reference>
<name>A0A5S9NWD9_9GAMM</name>
<protein>
    <recommendedName>
        <fullName evidence="5">Beta propeller domain-containing protein</fullName>
    </recommendedName>
</protein>
<evidence type="ECO:0000313" key="2">
    <source>
        <dbReference type="EMBL" id="CAA0095051.1"/>
    </source>
</evidence>
<proteinExistence type="predicted"/>
<gene>
    <name evidence="1" type="ORF">IHBHHGIJ_01609</name>
    <name evidence="2" type="ORF">KFEGEMFD_01211</name>
</gene>
<evidence type="ECO:0000313" key="4">
    <source>
        <dbReference type="Proteomes" id="UP000439591"/>
    </source>
</evidence>
<dbReference type="AlphaFoldDB" id="A0A5S9NWD9"/>
<dbReference type="EMBL" id="CACSIM010000002">
    <property type="protein sequence ID" value="CAA0095051.1"/>
    <property type="molecule type" value="Genomic_DNA"/>
</dbReference>
<evidence type="ECO:0008006" key="5">
    <source>
        <dbReference type="Google" id="ProtNLM"/>
    </source>
</evidence>
<evidence type="ECO:0000313" key="3">
    <source>
        <dbReference type="Proteomes" id="UP000435877"/>
    </source>
</evidence>
<evidence type="ECO:0000313" key="1">
    <source>
        <dbReference type="EMBL" id="CAA0088738.1"/>
    </source>
</evidence>
<dbReference type="InterPro" id="IPR019198">
    <property type="entry name" value="Beta_propeller_containing"/>
</dbReference>
<dbReference type="RefSeq" id="WP_159268266.1">
    <property type="nucleotide sequence ID" value="NZ_CACSIK010000001.1"/>
</dbReference>
<dbReference type="Proteomes" id="UP000439591">
    <property type="component" value="Unassembled WGS sequence"/>
</dbReference>
<dbReference type="EMBL" id="CACSIK010000001">
    <property type="protein sequence ID" value="CAA0088738.1"/>
    <property type="molecule type" value="Genomic_DNA"/>
</dbReference>
<sequence>MDQAIQFNRTNTGSVLYITLLSGFLISCGGGSSNGNPKQDAQSDSLLRAVSSEEEFITRFKAAYTQTNRSDQNVDSQTPESAASGGGIGSAYSSTYTLDSNVDEFDVLKYDGDYLYIAPTIQQTCCFINQASTEFASADLAAPQKNESINGIRILSTNITDATAQEITTIPLEEGEYVQGLYIQDERLISIATSQYYGGYGDVWQQIAPWGQQSISIKVYDTSSIDDIEVTQDIKISGGFVDSRRIDNTLYLISRHTPYWDNIYYYPANNQEVEANKNTLSNIDAETIIPNITINNETSPLFNAEDCLLTRNDTSNEYAYPVITSITAILLDAPNNAQTTCFNEATEGVYMSSNALYISQFRHFNNQEQTRIHKFALGDGRPSYRGSADVDGYLWSRGQVDFRMSEKDDLLRVVTTIYTGDNEDRLDHQLSILQEADDDLRLDQVAVLPNNRRTTEIGKPNESLYGVRFLDDRLYIVSFEQIDPLYVLDLSDPSDPYIAGELEIPGFSDFLHPVNDNLLLGLGQSAQNQGLIKLSLFNVSDINNPTELTSLLLGKEGGWNYSEAQYDRHAFTYLQYDDGSDRLTVPVQSSYQDDENNYISEDKLYLLEVNGKSNAAAASLDVIGNIIASPAPNQYWHGGQHRSVIHEDAVYFLSGDYIWSALWTDIEEQSGPQ</sequence>
<keyword evidence="3" id="KW-1185">Reference proteome</keyword>
<accession>A0A5S9NWD9</accession>